<gene>
    <name evidence="9" type="ORF">MKI86_13505</name>
</gene>
<dbReference type="EMBL" id="JAKVIN010000005">
    <property type="protein sequence ID" value="MCJ8150160.1"/>
    <property type="molecule type" value="Genomic_DNA"/>
</dbReference>
<accession>A0ABT0CNI3</accession>
<evidence type="ECO:0000256" key="1">
    <source>
        <dbReference type="ARBA" id="ARBA00004429"/>
    </source>
</evidence>
<keyword evidence="6 7" id="KW-0472">Membrane</keyword>
<evidence type="ECO:0000259" key="8">
    <source>
        <dbReference type="Pfam" id="PF06808"/>
    </source>
</evidence>
<evidence type="ECO:0000256" key="5">
    <source>
        <dbReference type="ARBA" id="ARBA00022989"/>
    </source>
</evidence>
<name>A0ABT0CNI3_9HYPH</name>
<evidence type="ECO:0000256" key="6">
    <source>
        <dbReference type="ARBA" id="ARBA00023136"/>
    </source>
</evidence>
<feature type="transmembrane region" description="Helical" evidence="7">
    <location>
        <begin position="238"/>
        <end position="254"/>
    </location>
</feature>
<proteinExistence type="inferred from homology"/>
<dbReference type="NCBIfam" id="TIGR00786">
    <property type="entry name" value="dctM"/>
    <property type="match status" value="1"/>
</dbReference>
<geneLocation type="plasmid" evidence="9">
    <name>unnamed</name>
</geneLocation>
<comment type="caution">
    <text evidence="7">Lacks conserved residue(s) required for the propagation of feature annotation.</text>
</comment>
<organism evidence="9 10">
    <name type="scientific">Shinella sedimenti</name>
    <dbReference type="NCBI Taxonomy" id="2919913"/>
    <lineage>
        <taxon>Bacteria</taxon>
        <taxon>Pseudomonadati</taxon>
        <taxon>Pseudomonadota</taxon>
        <taxon>Alphaproteobacteria</taxon>
        <taxon>Hyphomicrobiales</taxon>
        <taxon>Rhizobiaceae</taxon>
        <taxon>Shinella</taxon>
    </lineage>
</organism>
<reference evidence="9 10" key="1">
    <citation type="submission" date="2022-02" db="EMBL/GenBank/DDBJ databases">
        <title>Shinella B3.7 sp. nov., isolated from Sediment (Zhairuo Island).</title>
        <authorList>
            <person name="Chen G."/>
        </authorList>
    </citation>
    <scope>NUCLEOTIDE SEQUENCE [LARGE SCALE GENOMIC DNA]</scope>
    <source>
        <strain evidence="9 10">B3.7</strain>
        <plasmid evidence="9">unnamed</plasmid>
    </source>
</reference>
<keyword evidence="9" id="KW-0614">Plasmid</keyword>
<evidence type="ECO:0000313" key="9">
    <source>
        <dbReference type="EMBL" id="MCJ8150160.1"/>
    </source>
</evidence>
<evidence type="ECO:0000256" key="2">
    <source>
        <dbReference type="ARBA" id="ARBA00022475"/>
    </source>
</evidence>
<evidence type="ECO:0000256" key="3">
    <source>
        <dbReference type="ARBA" id="ARBA00022519"/>
    </source>
</evidence>
<feature type="transmembrane region" description="Helical" evidence="7">
    <location>
        <begin position="390"/>
        <end position="418"/>
    </location>
</feature>
<feature type="transmembrane region" description="Helical" evidence="7">
    <location>
        <begin position="356"/>
        <end position="378"/>
    </location>
</feature>
<feature type="transmembrane region" description="Helical" evidence="7">
    <location>
        <begin position="211"/>
        <end position="232"/>
    </location>
</feature>
<evidence type="ECO:0000256" key="7">
    <source>
        <dbReference type="RuleBase" id="RU369079"/>
    </source>
</evidence>
<keyword evidence="3 7" id="KW-0997">Cell inner membrane</keyword>
<keyword evidence="7" id="KW-0813">Transport</keyword>
<keyword evidence="4 7" id="KW-0812">Transmembrane</keyword>
<evidence type="ECO:0000313" key="10">
    <source>
        <dbReference type="Proteomes" id="UP001201844"/>
    </source>
</evidence>
<comment type="subcellular location">
    <subcellularLocation>
        <location evidence="1 7">Cell inner membrane</location>
        <topology evidence="1 7">Multi-pass membrane protein</topology>
    </subcellularLocation>
</comment>
<dbReference type="RefSeq" id="WP_241601428.1">
    <property type="nucleotide sequence ID" value="NZ_JAKVIN010000005.1"/>
</dbReference>
<feature type="transmembrane region" description="Helical" evidence="7">
    <location>
        <begin position="330"/>
        <end position="350"/>
    </location>
</feature>
<dbReference type="Proteomes" id="UP001201844">
    <property type="component" value="Unassembled WGS sequence"/>
</dbReference>
<dbReference type="PIRSF" id="PIRSF006066">
    <property type="entry name" value="HI0050"/>
    <property type="match status" value="1"/>
</dbReference>
<comment type="function">
    <text evidence="7">Part of the tripartite ATP-independent periplasmic (TRAP) transport system.</text>
</comment>
<keyword evidence="10" id="KW-1185">Reference proteome</keyword>
<protein>
    <recommendedName>
        <fullName evidence="7">TRAP transporter large permease protein</fullName>
    </recommendedName>
</protein>
<feature type="transmembrane region" description="Helical" evidence="7">
    <location>
        <begin position="133"/>
        <end position="163"/>
    </location>
</feature>
<keyword evidence="2" id="KW-1003">Cell membrane</keyword>
<feature type="transmembrane region" description="Helical" evidence="7">
    <location>
        <begin position="46"/>
        <end position="68"/>
    </location>
</feature>
<feature type="transmembrane region" description="Helical" evidence="7">
    <location>
        <begin position="169"/>
        <end position="191"/>
    </location>
</feature>
<dbReference type="InterPro" id="IPR010656">
    <property type="entry name" value="DctM"/>
</dbReference>
<comment type="subunit">
    <text evidence="7">The complex comprises the extracytoplasmic solute receptor protein and the two transmembrane proteins.</text>
</comment>
<dbReference type="PANTHER" id="PTHR33362">
    <property type="entry name" value="SIALIC ACID TRAP TRANSPORTER PERMEASE PROTEIN SIAT-RELATED"/>
    <property type="match status" value="1"/>
</dbReference>
<feature type="transmembrane region" description="Helical" evidence="7">
    <location>
        <begin position="302"/>
        <end position="323"/>
    </location>
</feature>
<sequence>MIAVLVVTFVILVVLGSPVAFALGLSSMAALIWEGMPLTLVVQRMVASIDSFVLLAVPFFLLTGHLMAQSGIARDIIAFAEALLGRLRGGLGHANVATSVLMGGMTGSAVADTASSGTAIIPAMVQRGYSGQFSAAITACSSTIAVVLPPSVPMIVFCVVTGASVSRMFIAGIIPGLLMALGMMLTISLVARRQNLPRGERVALPEIGKAFLRSIVALTLPVVIIGSIRFGVATPTEASAIAVVYAYLVGRYWYKSLSLSDLRPIFLSAASTTGVVMLMIAAASLYGLILTRAQVPQAVAEMIAHLTSSPYVVLLLILLLYLVAGAILDLTANIIILVPILFPATVALGIDPIQFGMVTIIGLAIGLVTPPVGICLFVSASIAKQPVMRVALACVPYLASIMAVVLAIIFFPAIATWLPGKG</sequence>
<feature type="transmembrane region" description="Helical" evidence="7">
    <location>
        <begin position="266"/>
        <end position="290"/>
    </location>
</feature>
<keyword evidence="5 7" id="KW-1133">Transmembrane helix</keyword>
<comment type="caution">
    <text evidence="9">The sequence shown here is derived from an EMBL/GenBank/DDBJ whole genome shotgun (WGS) entry which is preliminary data.</text>
</comment>
<dbReference type="Pfam" id="PF06808">
    <property type="entry name" value="DctM"/>
    <property type="match status" value="1"/>
</dbReference>
<dbReference type="PANTHER" id="PTHR33362:SF2">
    <property type="entry name" value="TRAP TRANSPORTER LARGE PERMEASE PROTEIN"/>
    <property type="match status" value="1"/>
</dbReference>
<feature type="domain" description="TRAP C4-dicarboxylate transport system permease DctM subunit" evidence="8">
    <location>
        <begin position="6"/>
        <end position="414"/>
    </location>
</feature>
<comment type="similarity">
    <text evidence="7">Belongs to the TRAP transporter large permease family.</text>
</comment>
<evidence type="ECO:0000256" key="4">
    <source>
        <dbReference type="ARBA" id="ARBA00022692"/>
    </source>
</evidence>
<dbReference type="InterPro" id="IPR004681">
    <property type="entry name" value="TRAP_DctM"/>
</dbReference>